<dbReference type="AlphaFoldDB" id="A0A1G5HZE3"/>
<dbReference type="InterPro" id="IPR036380">
    <property type="entry name" value="Isochorismatase-like_sf"/>
</dbReference>
<feature type="domain" description="Isochorismatase-like" evidence="2">
    <location>
        <begin position="15"/>
        <end position="189"/>
    </location>
</feature>
<evidence type="ECO:0000256" key="1">
    <source>
        <dbReference type="ARBA" id="ARBA00022801"/>
    </source>
</evidence>
<dbReference type="Proteomes" id="UP000199502">
    <property type="component" value="Unassembled WGS sequence"/>
</dbReference>
<sequence length="201" mass="22335">MASGFRYGAPGPGAVHLCVDMQRVFGPGSAWNMPWMEQRLPNVMRLAEAHPERTVFTRFIPPARLEEAQGNWLPYYQKWPQMLGESLDPDWLRLTPELERLVPPARVFDKPVYSPWISGALHRLLREGGIDTLIVSGGETDVCVLATVMGAVDLGYRVILVSDATCSSADEGHDAALSIYASRFGQQIESVTTDQVLACWF</sequence>
<organism evidence="3 4">
    <name type="scientific">Paracoccus tibetensis</name>
    <dbReference type="NCBI Taxonomy" id="336292"/>
    <lineage>
        <taxon>Bacteria</taxon>
        <taxon>Pseudomonadati</taxon>
        <taxon>Pseudomonadota</taxon>
        <taxon>Alphaproteobacteria</taxon>
        <taxon>Rhodobacterales</taxon>
        <taxon>Paracoccaceae</taxon>
        <taxon>Paracoccus</taxon>
    </lineage>
</organism>
<dbReference type="SUPFAM" id="SSF52499">
    <property type="entry name" value="Isochorismatase-like hydrolases"/>
    <property type="match status" value="1"/>
</dbReference>
<dbReference type="EMBL" id="FMVT01000007">
    <property type="protein sequence ID" value="SCY68809.1"/>
    <property type="molecule type" value="Genomic_DNA"/>
</dbReference>
<accession>A0A1G5HZE3</accession>
<keyword evidence="1" id="KW-0378">Hydrolase</keyword>
<dbReference type="InterPro" id="IPR050272">
    <property type="entry name" value="Isochorismatase-like_hydrls"/>
</dbReference>
<dbReference type="CDD" id="cd00431">
    <property type="entry name" value="cysteine_hydrolases"/>
    <property type="match status" value="1"/>
</dbReference>
<dbReference type="Pfam" id="PF00857">
    <property type="entry name" value="Isochorismatase"/>
    <property type="match status" value="1"/>
</dbReference>
<evidence type="ECO:0000259" key="2">
    <source>
        <dbReference type="Pfam" id="PF00857"/>
    </source>
</evidence>
<name>A0A1G5HZE3_9RHOB</name>
<gene>
    <name evidence="3" type="ORF">SAMN05660710_02387</name>
</gene>
<dbReference type="GO" id="GO:0016787">
    <property type="term" value="F:hydrolase activity"/>
    <property type="evidence" value="ECO:0007669"/>
    <property type="project" value="UniProtKB-KW"/>
</dbReference>
<dbReference type="Gene3D" id="3.40.50.850">
    <property type="entry name" value="Isochorismatase-like"/>
    <property type="match status" value="1"/>
</dbReference>
<dbReference type="RefSeq" id="WP_090744508.1">
    <property type="nucleotide sequence ID" value="NZ_FMVT01000007.1"/>
</dbReference>
<reference evidence="3 4" key="1">
    <citation type="submission" date="2016-10" db="EMBL/GenBank/DDBJ databases">
        <authorList>
            <person name="de Groot N.N."/>
        </authorList>
    </citation>
    <scope>NUCLEOTIDE SEQUENCE [LARGE SCALE GENOMIC DNA]</scope>
    <source>
        <strain evidence="3 4">CGMCC 1.8925</strain>
    </source>
</reference>
<dbReference type="STRING" id="336292.SAMN05660710_02387"/>
<evidence type="ECO:0000313" key="3">
    <source>
        <dbReference type="EMBL" id="SCY68809.1"/>
    </source>
</evidence>
<keyword evidence="4" id="KW-1185">Reference proteome</keyword>
<dbReference type="PANTHER" id="PTHR43540:SF6">
    <property type="entry name" value="ISOCHORISMATASE-LIKE DOMAIN-CONTAINING PROTEIN"/>
    <property type="match status" value="1"/>
</dbReference>
<protein>
    <submittedName>
        <fullName evidence="3">Nicotinamidase-related amidase</fullName>
    </submittedName>
</protein>
<dbReference type="OrthoDB" id="8477867at2"/>
<proteinExistence type="predicted"/>
<dbReference type="PANTHER" id="PTHR43540">
    <property type="entry name" value="PEROXYUREIDOACRYLATE/UREIDOACRYLATE AMIDOHYDROLASE-RELATED"/>
    <property type="match status" value="1"/>
</dbReference>
<dbReference type="InterPro" id="IPR000868">
    <property type="entry name" value="Isochorismatase-like_dom"/>
</dbReference>
<evidence type="ECO:0000313" key="4">
    <source>
        <dbReference type="Proteomes" id="UP000199502"/>
    </source>
</evidence>